<dbReference type="PROSITE" id="PS50006">
    <property type="entry name" value="FHA_DOMAIN"/>
    <property type="match status" value="1"/>
</dbReference>
<dbReference type="Proteomes" id="UP001597277">
    <property type="component" value="Unassembled WGS sequence"/>
</dbReference>
<evidence type="ECO:0000256" key="1">
    <source>
        <dbReference type="ARBA" id="ARBA00022553"/>
    </source>
</evidence>
<evidence type="ECO:0000259" key="3">
    <source>
        <dbReference type="PROSITE" id="PS50006"/>
    </source>
</evidence>
<keyword evidence="5" id="KW-1185">Reference proteome</keyword>
<dbReference type="Gene3D" id="2.60.200.20">
    <property type="match status" value="1"/>
</dbReference>
<name>A0ABW4L9F0_9MICO</name>
<dbReference type="InterPro" id="IPR008984">
    <property type="entry name" value="SMAD_FHA_dom_sf"/>
</dbReference>
<dbReference type="InterPro" id="IPR000253">
    <property type="entry name" value="FHA_dom"/>
</dbReference>
<reference evidence="5" key="1">
    <citation type="journal article" date="2019" name="Int. J. Syst. Evol. Microbiol.">
        <title>The Global Catalogue of Microorganisms (GCM) 10K type strain sequencing project: providing services to taxonomists for standard genome sequencing and annotation.</title>
        <authorList>
            <consortium name="The Broad Institute Genomics Platform"/>
            <consortium name="The Broad Institute Genome Sequencing Center for Infectious Disease"/>
            <person name="Wu L."/>
            <person name="Ma J."/>
        </authorList>
    </citation>
    <scope>NUCLEOTIDE SEQUENCE [LARGE SCALE GENOMIC DNA]</scope>
    <source>
        <strain evidence="5">JCM 17130</strain>
    </source>
</reference>
<keyword evidence="1" id="KW-0597">Phosphoprotein</keyword>
<feature type="region of interest" description="Disordered" evidence="2">
    <location>
        <begin position="344"/>
        <end position="430"/>
    </location>
</feature>
<protein>
    <recommendedName>
        <fullName evidence="3">FHA domain-containing protein</fullName>
    </recommendedName>
</protein>
<dbReference type="CDD" id="cd00060">
    <property type="entry name" value="FHA"/>
    <property type="match status" value="1"/>
</dbReference>
<gene>
    <name evidence="4" type="ORF">ACFSE6_16840</name>
</gene>
<organism evidence="4 5">
    <name type="scientific">Georgenia deserti</name>
    <dbReference type="NCBI Taxonomy" id="2093781"/>
    <lineage>
        <taxon>Bacteria</taxon>
        <taxon>Bacillati</taxon>
        <taxon>Actinomycetota</taxon>
        <taxon>Actinomycetes</taxon>
        <taxon>Micrococcales</taxon>
        <taxon>Bogoriellaceae</taxon>
        <taxon>Georgenia</taxon>
    </lineage>
</organism>
<feature type="domain" description="FHA" evidence="3">
    <location>
        <begin position="452"/>
        <end position="508"/>
    </location>
</feature>
<dbReference type="SUPFAM" id="SSF49879">
    <property type="entry name" value="SMAD/FHA domain"/>
    <property type="match status" value="1"/>
</dbReference>
<dbReference type="RefSeq" id="WP_388009960.1">
    <property type="nucleotide sequence ID" value="NZ_JBHUEE010000010.1"/>
</dbReference>
<evidence type="ECO:0000256" key="2">
    <source>
        <dbReference type="SAM" id="MobiDB-lite"/>
    </source>
</evidence>
<proteinExistence type="predicted"/>
<evidence type="ECO:0000313" key="4">
    <source>
        <dbReference type="EMBL" id="MFD1719514.1"/>
    </source>
</evidence>
<feature type="compositionally biased region" description="Gly residues" evidence="2">
    <location>
        <begin position="300"/>
        <end position="309"/>
    </location>
</feature>
<comment type="caution">
    <text evidence="4">The sequence shown here is derived from an EMBL/GenBank/DDBJ whole genome shotgun (WGS) entry which is preliminary data.</text>
</comment>
<dbReference type="EMBL" id="JBHUEE010000010">
    <property type="protein sequence ID" value="MFD1719514.1"/>
    <property type="molecule type" value="Genomic_DNA"/>
</dbReference>
<evidence type="ECO:0000313" key="5">
    <source>
        <dbReference type="Proteomes" id="UP001597277"/>
    </source>
</evidence>
<sequence>MIVHEYRTGNWIGLVTTDSVALLHPDLGLAAARDLWRLASGGSRLATWVEHLAERGIRTLPAFAMVEARPDGIGVLVRGDLTVECGDERLTGAGYATWREAVLSGDRFAITAGESPQPSGAAEAGGPDELWLPLGAGVALVSALRSATETGTADLRAGLKVAEPSGTGERDEDDLELTLMQAPALAAAIGGGSGGAEPSAAPERPDGADALEVTRAPDEEPAPVPADEQPDVDHAPGEGSDDAAQPGRETAVAEQTEPPAGPVLGSEPDTFPLPQGPVGENPAPEDATAEEDDHTILAPGGPGTGGSAGPAGNATTPGTNGAGSPAAEPETGIISEVPWARREDAAEPAAPNTQVPAAPGSVPTEGSATPVPGSAPTGQTPLPAWDDGDHDGETVLPGELAALRDQAAGQEHPAGTGGAEPPATDAGAPGLTTGRLELLMSNGERVVMSQPLLLGRAPESARFHGNEVPRLVTVTNPERDISATHVEVRPAGDHAVVTDMNSTNGTIVFLPGRPAFRLHPGSGVPVPPGGVIEIGTGVTVTVMAASEGGS</sequence>
<feature type="region of interest" description="Disordered" evidence="2">
    <location>
        <begin position="218"/>
        <end position="330"/>
    </location>
</feature>
<accession>A0ABW4L9F0</accession>
<feature type="region of interest" description="Disordered" evidence="2">
    <location>
        <begin position="188"/>
        <end position="207"/>
    </location>
</feature>
<feature type="compositionally biased region" description="Low complexity" evidence="2">
    <location>
        <begin position="310"/>
        <end position="327"/>
    </location>
</feature>